<accession>A0A075LM73</accession>
<organism evidence="2 4">
    <name type="scientific">Terribacillus saccharophilus</name>
    <dbReference type="NCBI Taxonomy" id="361277"/>
    <lineage>
        <taxon>Bacteria</taxon>
        <taxon>Bacillati</taxon>
        <taxon>Bacillota</taxon>
        <taxon>Bacilli</taxon>
        <taxon>Bacillales</taxon>
        <taxon>Bacillaceae</taxon>
        <taxon>Terribacillus</taxon>
    </lineage>
</organism>
<dbReference type="KEGG" id="tap:GZ22_01900"/>
<sequence>MKEITMYNLQQIVEEISIVWFNRPFVDTARYNSRLRTTGGRYLPGKRIIEINPKYLRELGQEETIGIIKHELCHYHLHIEGKGYGHRDPEFRELLQQTESPRFCNMLPSVKEKTLLYYKCTKCGHVYKRKKIVNTRKYGCGKCGGKLKKQENTGLLEK</sequence>
<evidence type="ECO:0000313" key="3">
    <source>
        <dbReference type="EMBL" id="SEN67040.1"/>
    </source>
</evidence>
<accession>A0AAX2EH82</accession>
<evidence type="ECO:0000313" key="4">
    <source>
        <dbReference type="Proteomes" id="UP000027980"/>
    </source>
</evidence>
<reference evidence="3 5" key="2">
    <citation type="submission" date="2016-10" db="EMBL/GenBank/DDBJ databases">
        <authorList>
            <person name="Varghese N."/>
            <person name="Submissions S."/>
        </authorList>
    </citation>
    <scope>NUCLEOTIDE SEQUENCE [LARGE SCALE GENOMIC DNA]</scope>
    <source>
        <strain evidence="3 5">DSM 21619</strain>
    </source>
</reference>
<dbReference type="HOGENOM" id="CLU_123820_0_0_9"/>
<name>A0A075LM73_9BACI</name>
<dbReference type="RefSeq" id="WP_038558156.1">
    <property type="nucleotide sequence ID" value="NZ_CP008876.1"/>
</dbReference>
<evidence type="ECO:0000259" key="1">
    <source>
        <dbReference type="SMART" id="SM00731"/>
    </source>
</evidence>
<dbReference type="GO" id="GO:0006950">
    <property type="term" value="P:response to stress"/>
    <property type="evidence" value="ECO:0007669"/>
    <property type="project" value="UniProtKB-ARBA"/>
</dbReference>
<protein>
    <submittedName>
        <fullName evidence="3">SprT-like protein</fullName>
    </submittedName>
</protein>
<dbReference type="AlphaFoldDB" id="A0A075LM73"/>
<dbReference type="EMBL" id="CP008876">
    <property type="protein sequence ID" value="AIF65533.1"/>
    <property type="molecule type" value="Genomic_DNA"/>
</dbReference>
<dbReference type="OrthoDB" id="9799909at2"/>
<feature type="domain" description="SprT-like" evidence="1">
    <location>
        <begin position="7"/>
        <end position="150"/>
    </location>
</feature>
<gene>
    <name evidence="2" type="ORF">GZ22_01900</name>
    <name evidence="3" type="ORF">SAMN04489762_2536</name>
</gene>
<dbReference type="GeneID" id="34222301"/>
<dbReference type="Proteomes" id="UP000027980">
    <property type="component" value="Chromosome"/>
</dbReference>
<evidence type="ECO:0000313" key="2">
    <source>
        <dbReference type="EMBL" id="AIF65533.1"/>
    </source>
</evidence>
<reference evidence="2 4" key="1">
    <citation type="submission" date="2014-07" db="EMBL/GenBank/DDBJ databases">
        <title>Complete genome sequence of a moderately halophilic bacterium Terribacillus aidingensis MP602, isolated from Cryptomeria fortunei in Tianmu mountain in China.</title>
        <authorList>
            <person name="Wang Y."/>
            <person name="Lu P."/>
            <person name="Zhang L."/>
        </authorList>
    </citation>
    <scope>NUCLEOTIDE SEQUENCE [LARGE SCALE GENOMIC DNA]</scope>
    <source>
        <strain evidence="2 4">MP602</strain>
    </source>
</reference>
<dbReference type="Proteomes" id="UP000199735">
    <property type="component" value="Unassembled WGS sequence"/>
</dbReference>
<dbReference type="Pfam" id="PF10263">
    <property type="entry name" value="SprT-like"/>
    <property type="match status" value="1"/>
</dbReference>
<dbReference type="EMBL" id="FOCD01000003">
    <property type="protein sequence ID" value="SEN67040.1"/>
    <property type="molecule type" value="Genomic_DNA"/>
</dbReference>
<proteinExistence type="predicted"/>
<dbReference type="InterPro" id="IPR006640">
    <property type="entry name" value="SprT-like_domain"/>
</dbReference>
<evidence type="ECO:0000313" key="5">
    <source>
        <dbReference type="Proteomes" id="UP000199735"/>
    </source>
</evidence>
<dbReference type="NCBIfam" id="NF003339">
    <property type="entry name" value="PRK04351.1"/>
    <property type="match status" value="1"/>
</dbReference>
<dbReference type="SMART" id="SM00731">
    <property type="entry name" value="SprT"/>
    <property type="match status" value="1"/>
</dbReference>